<dbReference type="InterPro" id="IPR005829">
    <property type="entry name" value="Sugar_transporter_CS"/>
</dbReference>
<feature type="domain" description="Major facilitator superfamily (MFS) profile" evidence="8">
    <location>
        <begin position="333"/>
        <end position="724"/>
    </location>
</feature>
<dbReference type="STRING" id="1150469.RSPPHO_02365"/>
<gene>
    <name evidence="9" type="ORF">RSPPHO_02365</name>
</gene>
<keyword evidence="4 7" id="KW-1133">Transmembrane helix</keyword>
<feature type="transmembrane region" description="Helical" evidence="7">
    <location>
        <begin position="28"/>
        <end position="51"/>
    </location>
</feature>
<dbReference type="PATRIC" id="fig|1150469.3.peg.2672"/>
<feature type="transmembrane region" description="Helical" evidence="7">
    <location>
        <begin position="576"/>
        <end position="594"/>
    </location>
</feature>
<organism evidence="9 10">
    <name type="scientific">Pararhodospirillum photometricum DSM 122</name>
    <dbReference type="NCBI Taxonomy" id="1150469"/>
    <lineage>
        <taxon>Bacteria</taxon>
        <taxon>Pseudomonadati</taxon>
        <taxon>Pseudomonadota</taxon>
        <taxon>Alphaproteobacteria</taxon>
        <taxon>Rhodospirillales</taxon>
        <taxon>Rhodospirillaceae</taxon>
        <taxon>Pararhodospirillum</taxon>
    </lineage>
</organism>
<keyword evidence="2" id="KW-1003">Cell membrane</keyword>
<dbReference type="Pfam" id="PF07690">
    <property type="entry name" value="MFS_1"/>
    <property type="match status" value="1"/>
</dbReference>
<evidence type="ECO:0000256" key="6">
    <source>
        <dbReference type="SAM" id="MobiDB-lite"/>
    </source>
</evidence>
<dbReference type="InterPro" id="IPR020846">
    <property type="entry name" value="MFS_dom"/>
</dbReference>
<feature type="transmembrane region" description="Helical" evidence="7">
    <location>
        <begin position="699"/>
        <end position="722"/>
    </location>
</feature>
<name>H6SLX6_PARPM</name>
<dbReference type="RefSeq" id="WP_014415624.1">
    <property type="nucleotide sequence ID" value="NC_017059.1"/>
</dbReference>
<dbReference type="AlphaFoldDB" id="H6SLX6"/>
<feature type="transmembrane region" description="Helical" evidence="7">
    <location>
        <begin position="493"/>
        <end position="513"/>
    </location>
</feature>
<feature type="transmembrane region" description="Helical" evidence="7">
    <location>
        <begin position="405"/>
        <end position="422"/>
    </location>
</feature>
<keyword evidence="3 7" id="KW-0812">Transmembrane</keyword>
<evidence type="ECO:0000256" key="7">
    <source>
        <dbReference type="SAM" id="Phobius"/>
    </source>
</evidence>
<dbReference type="PANTHER" id="PTHR43124">
    <property type="entry name" value="PURINE EFFLUX PUMP PBUE"/>
    <property type="match status" value="1"/>
</dbReference>
<feature type="region of interest" description="Disordered" evidence="6">
    <location>
        <begin position="730"/>
        <end position="750"/>
    </location>
</feature>
<keyword evidence="10" id="KW-1185">Reference proteome</keyword>
<proteinExistence type="predicted"/>
<sequence>MPEHVPPPPPAASLGVESPRPGLVSNPVVRLFAATTVVLVLTMILTGLYAFGVSQRHLLPELDFNARAVGDAIAERVAVAQEVGIPFERLVGMDEYLGSVLATQSEIAYLGMTDPTGKVLYRAGLEASEIHRILTASPSDESGSQTAEDGWAFWLSRASLLVSGPPLRRDAPRAGYYDTILPLLFQGQPVGVLHIGVSVDFYKEEISEEAGDVLIAVVIALLVAFEILIAVTTLTLSGPLDTLLATLRQAAQGILVRPVQGSVREIDRLAHHMGGVVDALNTALTGLKARVEALRARWPERQAQAALHDIDQGLDTALRPADPAQTPVDLASVFIGARVCAFLFVLAEEIARPFMPVFIQATAQESGLGGNALLIGLPMSLFLLVVALTMPWAAGWSERLGRRRTFVLGAGVSTVGLLGTALDPTFGALLAWRALSGLGYALTFVACQGHVLDHAGPAQRARGVAVFVGGITAADICGPAIGGMLAARIGFEAVLGVGAGLALGAAVFGMWALRGPSVVLPSPGAGVGSMLSLLKNKRLVVVLLLSAVPAKVVLSGALFFLVPLVAADLGATQAEIGRLVMLYGLAGFVLAQPFARQADRWSLHGLAVGMGGMVAGLGLLPLLFDVSMLTVSGAVLALGVGQALSISPQLAFVLKVAEDDLARVGQAPVVGLYRLVERLGGASGPFIASALIAPCGLGGAMAALGAGVAVAAVLFCVVFLVVGAAPHPDDRPDDPADVLPQGNGRREAVR</sequence>
<dbReference type="GO" id="GO:0005886">
    <property type="term" value="C:plasma membrane"/>
    <property type="evidence" value="ECO:0007669"/>
    <property type="project" value="UniProtKB-SubCell"/>
</dbReference>
<dbReference type="InterPro" id="IPR011701">
    <property type="entry name" value="MFS"/>
</dbReference>
<feature type="transmembrane region" description="Helical" evidence="7">
    <location>
        <begin position="539"/>
        <end position="564"/>
    </location>
</feature>
<feature type="transmembrane region" description="Helical" evidence="7">
    <location>
        <begin position="464"/>
        <end position="487"/>
    </location>
</feature>
<dbReference type="EMBL" id="HE663493">
    <property type="protein sequence ID" value="CCG08991.1"/>
    <property type="molecule type" value="Genomic_DNA"/>
</dbReference>
<dbReference type="InterPro" id="IPR036259">
    <property type="entry name" value="MFS_trans_sf"/>
</dbReference>
<dbReference type="InterPro" id="IPR050189">
    <property type="entry name" value="MFS_Efflux_Transporters"/>
</dbReference>
<dbReference type="OrthoDB" id="7786710at2"/>
<evidence type="ECO:0000256" key="1">
    <source>
        <dbReference type="ARBA" id="ARBA00004651"/>
    </source>
</evidence>
<dbReference type="eggNOG" id="COG2814">
    <property type="taxonomic scope" value="Bacteria"/>
</dbReference>
<dbReference type="HOGENOM" id="CLU_017087_1_0_5"/>
<dbReference type="PROSITE" id="PS50850">
    <property type="entry name" value="MFS"/>
    <property type="match status" value="1"/>
</dbReference>
<evidence type="ECO:0000256" key="3">
    <source>
        <dbReference type="ARBA" id="ARBA00022692"/>
    </source>
</evidence>
<evidence type="ECO:0000256" key="4">
    <source>
        <dbReference type="ARBA" id="ARBA00022989"/>
    </source>
</evidence>
<accession>H6SLX6</accession>
<protein>
    <submittedName>
        <fullName evidence="9">Permease of the major facilitator superfamily</fullName>
    </submittedName>
</protein>
<dbReference type="PROSITE" id="PS00216">
    <property type="entry name" value="SUGAR_TRANSPORT_1"/>
    <property type="match status" value="1"/>
</dbReference>
<comment type="subcellular location">
    <subcellularLocation>
        <location evidence="1">Cell membrane</location>
        <topology evidence="1">Multi-pass membrane protein</topology>
    </subcellularLocation>
</comment>
<dbReference type="KEGG" id="rpm:RSPPHO_02365"/>
<dbReference type="SUPFAM" id="SSF103473">
    <property type="entry name" value="MFS general substrate transporter"/>
    <property type="match status" value="1"/>
</dbReference>
<evidence type="ECO:0000259" key="8">
    <source>
        <dbReference type="PROSITE" id="PS50850"/>
    </source>
</evidence>
<dbReference type="GO" id="GO:0022857">
    <property type="term" value="F:transmembrane transporter activity"/>
    <property type="evidence" value="ECO:0007669"/>
    <property type="project" value="InterPro"/>
</dbReference>
<dbReference type="Gene3D" id="1.20.1250.20">
    <property type="entry name" value="MFS general substrate transporter like domains"/>
    <property type="match status" value="1"/>
</dbReference>
<reference evidence="9 10" key="1">
    <citation type="submission" date="2012-02" db="EMBL/GenBank/DDBJ databases">
        <title>Shotgun genome sequence of Phaeospirillum photometricum DSM 122.</title>
        <authorList>
            <person name="Duquesne K."/>
            <person name="Sturgis J."/>
        </authorList>
    </citation>
    <scope>NUCLEOTIDE SEQUENCE [LARGE SCALE GENOMIC DNA]</scope>
    <source>
        <strain evidence="10">DSM122</strain>
    </source>
</reference>
<evidence type="ECO:0000313" key="10">
    <source>
        <dbReference type="Proteomes" id="UP000033220"/>
    </source>
</evidence>
<dbReference type="Proteomes" id="UP000033220">
    <property type="component" value="Chromosome DSM 122"/>
</dbReference>
<feature type="transmembrane region" description="Helical" evidence="7">
    <location>
        <begin position="372"/>
        <end position="393"/>
    </location>
</feature>
<evidence type="ECO:0000256" key="5">
    <source>
        <dbReference type="ARBA" id="ARBA00023136"/>
    </source>
</evidence>
<feature type="transmembrane region" description="Helical" evidence="7">
    <location>
        <begin position="213"/>
        <end position="236"/>
    </location>
</feature>
<evidence type="ECO:0000313" key="9">
    <source>
        <dbReference type="EMBL" id="CCG08991.1"/>
    </source>
</evidence>
<feature type="transmembrane region" description="Helical" evidence="7">
    <location>
        <begin position="606"/>
        <end position="624"/>
    </location>
</feature>
<dbReference type="PANTHER" id="PTHR43124:SF3">
    <property type="entry name" value="CHLORAMPHENICOL EFFLUX PUMP RV0191"/>
    <property type="match status" value="1"/>
</dbReference>
<evidence type="ECO:0000256" key="2">
    <source>
        <dbReference type="ARBA" id="ARBA00022475"/>
    </source>
</evidence>
<feature type="transmembrane region" description="Helical" evidence="7">
    <location>
        <begin position="434"/>
        <end position="452"/>
    </location>
</feature>
<keyword evidence="5 7" id="KW-0472">Membrane</keyword>